<dbReference type="Proteomes" id="UP000192602">
    <property type="component" value="Unassembled WGS sequence"/>
</dbReference>
<gene>
    <name evidence="2" type="ORF">SAMN05660197_0051</name>
</gene>
<proteinExistence type="predicted"/>
<evidence type="ECO:0000313" key="3">
    <source>
        <dbReference type="Proteomes" id="UP000192602"/>
    </source>
</evidence>
<dbReference type="EMBL" id="FWWZ01000001">
    <property type="protein sequence ID" value="SMC08304.1"/>
    <property type="molecule type" value="Genomic_DNA"/>
</dbReference>
<dbReference type="SUPFAM" id="SSF52172">
    <property type="entry name" value="CheY-like"/>
    <property type="match status" value="1"/>
</dbReference>
<accession>A0A1W1WPQ8</accession>
<feature type="region of interest" description="Disordered" evidence="1">
    <location>
        <begin position="197"/>
        <end position="310"/>
    </location>
</feature>
<feature type="compositionally biased region" description="Polar residues" evidence="1">
    <location>
        <begin position="300"/>
        <end position="310"/>
    </location>
</feature>
<evidence type="ECO:0000256" key="1">
    <source>
        <dbReference type="SAM" id="MobiDB-lite"/>
    </source>
</evidence>
<protein>
    <recommendedName>
        <fullName evidence="4">Response regulatory domain-containing protein</fullName>
    </recommendedName>
</protein>
<evidence type="ECO:0000313" key="2">
    <source>
        <dbReference type="EMBL" id="SMC08304.1"/>
    </source>
</evidence>
<dbReference type="InterPro" id="IPR011006">
    <property type="entry name" value="CheY-like_superfamily"/>
</dbReference>
<dbReference type="AlphaFoldDB" id="A0A1W1WPQ8"/>
<reference evidence="3" key="1">
    <citation type="submission" date="2017-04" db="EMBL/GenBank/DDBJ databases">
        <authorList>
            <person name="Varghese N."/>
            <person name="Submissions S."/>
        </authorList>
    </citation>
    <scope>NUCLEOTIDE SEQUENCE [LARGE SCALE GENOMIC DNA]</scope>
    <source>
        <strain evidence="3">DSM 16512</strain>
    </source>
</reference>
<keyword evidence="3" id="KW-1185">Reference proteome</keyword>
<sequence>MKLLLINKNPVVSRMMLMSVPKAGFEIEECDNVYDLPTGHYEVVVIDDEMYDENFMHDIKQNIQYQKIGLITGTKNAAIDEFDFVLHKPFLPTDLMEILREVKASLVPQEEKEEETHEEPFKKFLAAEEEEIEKEFIKEFEPSASLTTEPIVEIEESKEESPFVKEELDKSGILDEKEIEKVSQLLEDNFIKEGEPSDLVAGEITPLKEESESAHSMMGEIAPLNEEKRELEPSLHSLEDIVPTSSESPESILTSLHEEPQETPEQPFKEEEIVSAEQAAVEESTEEQQQKSSEVEERASSQPQEQNIQKELTQLGVDKLRELLDGMQIDITIKISFPDKQ</sequence>
<feature type="compositionally biased region" description="Basic and acidic residues" evidence="1">
    <location>
        <begin position="225"/>
        <end position="239"/>
    </location>
</feature>
<dbReference type="OrthoDB" id="5324656at2"/>
<name>A0A1W1WPQ8_9BACT</name>
<feature type="compositionally biased region" description="Polar residues" evidence="1">
    <location>
        <begin position="243"/>
        <end position="254"/>
    </location>
</feature>
<dbReference type="RefSeq" id="WP_084274591.1">
    <property type="nucleotide sequence ID" value="NZ_AP026671.1"/>
</dbReference>
<organism evidence="2 3">
    <name type="scientific">Nitratiruptor tergarcus DSM 16512</name>
    <dbReference type="NCBI Taxonomy" id="1069081"/>
    <lineage>
        <taxon>Bacteria</taxon>
        <taxon>Pseudomonadati</taxon>
        <taxon>Campylobacterota</taxon>
        <taxon>Epsilonproteobacteria</taxon>
        <taxon>Nautiliales</taxon>
        <taxon>Nitratiruptoraceae</taxon>
        <taxon>Nitratiruptor</taxon>
    </lineage>
</organism>
<dbReference type="STRING" id="1069081.SAMN05660197_0051"/>
<evidence type="ECO:0008006" key="4">
    <source>
        <dbReference type="Google" id="ProtNLM"/>
    </source>
</evidence>